<organism evidence="1 2">
    <name type="scientific">Lingula anatina</name>
    <name type="common">Brachiopod</name>
    <name type="synonym">Lingula unguis</name>
    <dbReference type="NCBI Taxonomy" id="7574"/>
    <lineage>
        <taxon>Eukaryota</taxon>
        <taxon>Metazoa</taxon>
        <taxon>Spiralia</taxon>
        <taxon>Lophotrochozoa</taxon>
        <taxon>Brachiopoda</taxon>
        <taxon>Linguliformea</taxon>
        <taxon>Lingulata</taxon>
        <taxon>Lingulida</taxon>
        <taxon>Linguloidea</taxon>
        <taxon>Lingulidae</taxon>
        <taxon>Lingula</taxon>
    </lineage>
</organism>
<dbReference type="GO" id="GO:0005869">
    <property type="term" value="C:dynactin complex"/>
    <property type="evidence" value="ECO:0007669"/>
    <property type="project" value="InterPro"/>
</dbReference>
<name>A0A1S3K9M8_LINAN</name>
<accession>A0A1S3K9M8</accession>
<dbReference type="Pfam" id="PF07426">
    <property type="entry name" value="Dynactin_p22"/>
    <property type="match status" value="1"/>
</dbReference>
<dbReference type="FunCoup" id="A0A1S3K9M8">
    <property type="interactions" value="1169"/>
</dbReference>
<evidence type="ECO:0000313" key="2">
    <source>
        <dbReference type="RefSeq" id="XP_013419149.1"/>
    </source>
</evidence>
<dbReference type="GO" id="GO:0061640">
    <property type="term" value="P:cytoskeleton-dependent cytokinesis"/>
    <property type="evidence" value="ECO:0007669"/>
    <property type="project" value="InterPro"/>
</dbReference>
<sequence length="181" mass="20311">MEAKSLDLMESRLDLLENLIFGNADKDATYPKCVEALSEHHNKLSSATDGKTKVSQVLKRLSEIESYLDPKTADELALTDEAKANILLAEEENIKKLAKDLEEIHKSTDVFESEHIKAAPSLAGKLHLLSQVQIEQQDKTCELSEETKKLLQSYNSIVALISRQFVKWDEMLTQAERAAAK</sequence>
<dbReference type="PANTHER" id="PTHR28360:SF1">
    <property type="entry name" value="DYNACTIN SUBUNIT 3"/>
    <property type="match status" value="1"/>
</dbReference>
<dbReference type="STRING" id="7574.A0A1S3K9M8"/>
<protein>
    <submittedName>
        <fullName evidence="2">Dynactin subunit 3</fullName>
    </submittedName>
</protein>
<dbReference type="OrthoDB" id="16729at2759"/>
<dbReference type="InterPro" id="IPR009991">
    <property type="entry name" value="DCTN3"/>
</dbReference>
<dbReference type="PANTHER" id="PTHR28360">
    <property type="entry name" value="DYNACTIN SUBUNIT 3"/>
    <property type="match status" value="1"/>
</dbReference>
<dbReference type="AlphaFoldDB" id="A0A1S3K9M8"/>
<dbReference type="KEGG" id="lak:106179889"/>
<dbReference type="Proteomes" id="UP000085678">
    <property type="component" value="Unplaced"/>
</dbReference>
<keyword evidence="1" id="KW-1185">Reference proteome</keyword>
<dbReference type="InParanoid" id="A0A1S3K9M8"/>
<dbReference type="GeneID" id="106179889"/>
<dbReference type="RefSeq" id="XP_013419149.1">
    <property type="nucleotide sequence ID" value="XM_013563695.1"/>
</dbReference>
<dbReference type="OMA" id="IQQQEQC"/>
<evidence type="ECO:0000313" key="1">
    <source>
        <dbReference type="Proteomes" id="UP000085678"/>
    </source>
</evidence>
<gene>
    <name evidence="2" type="primary">LOC106179889</name>
</gene>
<proteinExistence type="predicted"/>
<reference evidence="2" key="1">
    <citation type="submission" date="2025-08" db="UniProtKB">
        <authorList>
            <consortium name="RefSeq"/>
        </authorList>
    </citation>
    <scope>IDENTIFICATION</scope>
    <source>
        <tissue evidence="2">Gonads</tissue>
    </source>
</reference>